<feature type="transmembrane region" description="Helical" evidence="2">
    <location>
        <begin position="70"/>
        <end position="87"/>
    </location>
</feature>
<dbReference type="Proteomes" id="UP000290253">
    <property type="component" value="Unassembled WGS sequence"/>
</dbReference>
<dbReference type="AlphaFoldDB" id="A0A4Q1SAC4"/>
<feature type="domain" description="Rhodanese" evidence="3">
    <location>
        <begin position="130"/>
        <end position="204"/>
    </location>
</feature>
<dbReference type="Pfam" id="PF00581">
    <property type="entry name" value="Rhodanese"/>
    <property type="match status" value="1"/>
</dbReference>
<evidence type="ECO:0000256" key="2">
    <source>
        <dbReference type="SAM" id="Phobius"/>
    </source>
</evidence>
<accession>A0A4Q1SAC4</accession>
<name>A0A4Q1SAC4_9BACT</name>
<dbReference type="OrthoDB" id="9800872at2"/>
<organism evidence="4 5">
    <name type="scientific">Silvibacterium dinghuense</name>
    <dbReference type="NCBI Taxonomy" id="1560006"/>
    <lineage>
        <taxon>Bacteria</taxon>
        <taxon>Pseudomonadati</taxon>
        <taxon>Acidobacteriota</taxon>
        <taxon>Terriglobia</taxon>
        <taxon>Terriglobales</taxon>
        <taxon>Acidobacteriaceae</taxon>
        <taxon>Silvibacterium</taxon>
    </lineage>
</organism>
<evidence type="ECO:0000313" key="4">
    <source>
        <dbReference type="EMBL" id="RXS93871.1"/>
    </source>
</evidence>
<protein>
    <recommendedName>
        <fullName evidence="3">Rhodanese domain-containing protein</fullName>
    </recommendedName>
</protein>
<dbReference type="SUPFAM" id="SSF52821">
    <property type="entry name" value="Rhodanese/Cell cycle control phosphatase"/>
    <property type="match status" value="1"/>
</dbReference>
<comment type="caution">
    <text evidence="4">The sequence shown here is derived from an EMBL/GenBank/DDBJ whole genome shotgun (WGS) entry which is preliminary data.</text>
</comment>
<dbReference type="EMBL" id="SDMK01000004">
    <property type="protein sequence ID" value="RXS93871.1"/>
    <property type="molecule type" value="Genomic_DNA"/>
</dbReference>
<feature type="region of interest" description="Disordered" evidence="1">
    <location>
        <begin position="20"/>
        <end position="54"/>
    </location>
</feature>
<sequence>MHLEIWVRRIDGSPCSLLFEGEQNQPSSRRIKDRDQRERRPKAGRPARSRDLHPGGCSANLHAMHGIRTTLVSLFVLLLAIALLRLLRTQRERRDLDAHCIEPKDLHALVASGASVYLYDLRQPLDLFIDAETIPGSRRIAPHEILADPQLIPADQDAVVYCTCPGEETSRKIVQRALSMGFTRVRLLRGGLAAWKAAGYPVEPYRGQISLEPAEPAS</sequence>
<evidence type="ECO:0000256" key="1">
    <source>
        <dbReference type="SAM" id="MobiDB-lite"/>
    </source>
</evidence>
<dbReference type="InterPro" id="IPR001763">
    <property type="entry name" value="Rhodanese-like_dom"/>
</dbReference>
<reference evidence="4 5" key="1">
    <citation type="journal article" date="2016" name="Int. J. Syst. Evol. Microbiol.">
        <title>Acidipila dinghuensis sp. nov., an acidobacterium isolated from forest soil.</title>
        <authorList>
            <person name="Jiang Y.W."/>
            <person name="Wang J."/>
            <person name="Chen M.H."/>
            <person name="Lv Y.Y."/>
            <person name="Qiu L.H."/>
        </authorList>
    </citation>
    <scope>NUCLEOTIDE SEQUENCE [LARGE SCALE GENOMIC DNA]</scope>
    <source>
        <strain evidence="4 5">DHOF10</strain>
    </source>
</reference>
<evidence type="ECO:0000313" key="5">
    <source>
        <dbReference type="Proteomes" id="UP000290253"/>
    </source>
</evidence>
<keyword evidence="5" id="KW-1185">Reference proteome</keyword>
<evidence type="ECO:0000259" key="3">
    <source>
        <dbReference type="PROSITE" id="PS50206"/>
    </source>
</evidence>
<dbReference type="Gene3D" id="3.40.250.10">
    <property type="entry name" value="Rhodanese-like domain"/>
    <property type="match status" value="1"/>
</dbReference>
<dbReference type="PROSITE" id="PS50206">
    <property type="entry name" value="RHODANESE_3"/>
    <property type="match status" value="1"/>
</dbReference>
<keyword evidence="2" id="KW-0812">Transmembrane</keyword>
<keyword evidence="2" id="KW-0472">Membrane</keyword>
<proteinExistence type="predicted"/>
<dbReference type="SMART" id="SM00450">
    <property type="entry name" value="RHOD"/>
    <property type="match status" value="1"/>
</dbReference>
<dbReference type="InterPro" id="IPR036873">
    <property type="entry name" value="Rhodanese-like_dom_sf"/>
</dbReference>
<gene>
    <name evidence="4" type="ORF">ESZ00_17695</name>
</gene>
<keyword evidence="2" id="KW-1133">Transmembrane helix</keyword>